<reference evidence="3" key="2">
    <citation type="submission" date="2022-03" db="EMBL/GenBank/DDBJ databases">
        <title>Draft title - Genomic analysis of global carrot germplasm unveils the trajectory of domestication and the origin of high carotenoid orange carrot.</title>
        <authorList>
            <person name="Iorizzo M."/>
            <person name="Ellison S."/>
            <person name="Senalik D."/>
            <person name="Macko-Podgorni A."/>
            <person name="Grzebelus D."/>
            <person name="Bostan H."/>
            <person name="Rolling W."/>
            <person name="Curaba J."/>
            <person name="Simon P."/>
        </authorList>
    </citation>
    <scope>NUCLEOTIDE SEQUENCE</scope>
    <source>
        <tissue evidence="3">Leaf</tissue>
    </source>
</reference>
<gene>
    <name evidence="3" type="ORF">DCAR_0208320</name>
</gene>
<dbReference type="PROSITE" id="PS51257">
    <property type="entry name" value="PROKAR_LIPOPROTEIN"/>
    <property type="match status" value="1"/>
</dbReference>
<dbReference type="Proteomes" id="UP000077755">
    <property type="component" value="Chromosome 2"/>
</dbReference>
<evidence type="ECO:0000256" key="1">
    <source>
        <dbReference type="SAM" id="MobiDB-lite"/>
    </source>
</evidence>
<feature type="signal peptide" evidence="2">
    <location>
        <begin position="1"/>
        <end position="22"/>
    </location>
</feature>
<evidence type="ECO:0000256" key="2">
    <source>
        <dbReference type="SAM" id="SignalP"/>
    </source>
</evidence>
<dbReference type="AlphaFoldDB" id="A0AAF1AMX2"/>
<sequence length="77" mass="8348">MAIRAQLLFLCLFLVFASSCYARNTMFLSAGEEVKVGRSLKMIGVDDYSDATANHGHDPRNKPGGGNGNGHRTHDIP</sequence>
<organism evidence="3 4">
    <name type="scientific">Daucus carota subsp. sativus</name>
    <name type="common">Carrot</name>
    <dbReference type="NCBI Taxonomy" id="79200"/>
    <lineage>
        <taxon>Eukaryota</taxon>
        <taxon>Viridiplantae</taxon>
        <taxon>Streptophyta</taxon>
        <taxon>Embryophyta</taxon>
        <taxon>Tracheophyta</taxon>
        <taxon>Spermatophyta</taxon>
        <taxon>Magnoliopsida</taxon>
        <taxon>eudicotyledons</taxon>
        <taxon>Gunneridae</taxon>
        <taxon>Pentapetalae</taxon>
        <taxon>asterids</taxon>
        <taxon>campanulids</taxon>
        <taxon>Apiales</taxon>
        <taxon>Apiaceae</taxon>
        <taxon>Apioideae</taxon>
        <taxon>Scandiceae</taxon>
        <taxon>Daucinae</taxon>
        <taxon>Daucus</taxon>
        <taxon>Daucus sect. Daucus</taxon>
    </lineage>
</organism>
<evidence type="ECO:0000313" key="4">
    <source>
        <dbReference type="Proteomes" id="UP000077755"/>
    </source>
</evidence>
<feature type="region of interest" description="Disordered" evidence="1">
    <location>
        <begin position="51"/>
        <end position="77"/>
    </location>
</feature>
<reference evidence="3" key="1">
    <citation type="journal article" date="2016" name="Nat. Genet.">
        <title>A high-quality carrot genome assembly provides new insights into carotenoid accumulation and asterid genome evolution.</title>
        <authorList>
            <person name="Iorizzo M."/>
            <person name="Ellison S."/>
            <person name="Senalik D."/>
            <person name="Zeng P."/>
            <person name="Satapoomin P."/>
            <person name="Huang J."/>
            <person name="Bowman M."/>
            <person name="Iovene M."/>
            <person name="Sanseverino W."/>
            <person name="Cavagnaro P."/>
            <person name="Yildiz M."/>
            <person name="Macko-Podgorni A."/>
            <person name="Moranska E."/>
            <person name="Grzebelus E."/>
            <person name="Grzebelus D."/>
            <person name="Ashrafi H."/>
            <person name="Zheng Z."/>
            <person name="Cheng S."/>
            <person name="Spooner D."/>
            <person name="Van Deynze A."/>
            <person name="Simon P."/>
        </authorList>
    </citation>
    <scope>NUCLEOTIDE SEQUENCE</scope>
    <source>
        <tissue evidence="3">Leaf</tissue>
    </source>
</reference>
<protein>
    <submittedName>
        <fullName evidence="3">Uncharacterized protein</fullName>
    </submittedName>
</protein>
<dbReference type="InterPro" id="IPR034430">
    <property type="entry name" value="PSY"/>
</dbReference>
<evidence type="ECO:0000313" key="3">
    <source>
        <dbReference type="EMBL" id="WOG89084.1"/>
    </source>
</evidence>
<feature type="chain" id="PRO_5041981161" evidence="2">
    <location>
        <begin position="23"/>
        <end position="77"/>
    </location>
</feature>
<dbReference type="EMBL" id="CP093344">
    <property type="protein sequence ID" value="WOG89084.1"/>
    <property type="molecule type" value="Genomic_DNA"/>
</dbReference>
<dbReference type="PANTHER" id="PTHR37177:SF4">
    <property type="entry name" value="PROTEIN PSY1"/>
    <property type="match status" value="1"/>
</dbReference>
<keyword evidence="2" id="KW-0732">Signal</keyword>
<keyword evidence="4" id="KW-1185">Reference proteome</keyword>
<dbReference type="PANTHER" id="PTHR37177">
    <property type="entry name" value="PROTEIN PSY1"/>
    <property type="match status" value="1"/>
</dbReference>
<accession>A0AAF1AMX2</accession>
<name>A0AAF1AMX2_DAUCS</name>
<proteinExistence type="predicted"/>